<dbReference type="Proteomes" id="UP000023152">
    <property type="component" value="Unassembled WGS sequence"/>
</dbReference>
<gene>
    <name evidence="2" type="ORF">RFI_13104</name>
</gene>
<feature type="transmembrane region" description="Helical" evidence="1">
    <location>
        <begin position="6"/>
        <end position="31"/>
    </location>
</feature>
<reference evidence="2 3" key="1">
    <citation type="journal article" date="2013" name="Curr. Biol.">
        <title>The Genome of the Foraminiferan Reticulomyxa filosa.</title>
        <authorList>
            <person name="Glockner G."/>
            <person name="Hulsmann N."/>
            <person name="Schleicher M."/>
            <person name="Noegel A.A."/>
            <person name="Eichinger L."/>
            <person name="Gallinger C."/>
            <person name="Pawlowski J."/>
            <person name="Sierra R."/>
            <person name="Euteneuer U."/>
            <person name="Pillet L."/>
            <person name="Moustafa A."/>
            <person name="Platzer M."/>
            <person name="Groth M."/>
            <person name="Szafranski K."/>
            <person name="Schliwa M."/>
        </authorList>
    </citation>
    <scope>NUCLEOTIDE SEQUENCE [LARGE SCALE GENOMIC DNA]</scope>
</reference>
<dbReference type="OrthoDB" id="3512845at2759"/>
<dbReference type="InterPro" id="IPR027417">
    <property type="entry name" value="P-loop_NTPase"/>
</dbReference>
<organism evidence="2 3">
    <name type="scientific">Reticulomyxa filosa</name>
    <dbReference type="NCBI Taxonomy" id="46433"/>
    <lineage>
        <taxon>Eukaryota</taxon>
        <taxon>Sar</taxon>
        <taxon>Rhizaria</taxon>
        <taxon>Retaria</taxon>
        <taxon>Foraminifera</taxon>
        <taxon>Monothalamids</taxon>
        <taxon>Reticulomyxidae</taxon>
        <taxon>Reticulomyxa</taxon>
    </lineage>
</organism>
<keyword evidence="1" id="KW-0812">Transmembrane</keyword>
<keyword evidence="3" id="KW-1185">Reference proteome</keyword>
<proteinExistence type="predicted"/>
<dbReference type="AlphaFoldDB" id="X6NE83"/>
<dbReference type="Gene3D" id="3.40.50.300">
    <property type="entry name" value="P-loop containing nucleotide triphosphate hydrolases"/>
    <property type="match status" value="1"/>
</dbReference>
<feature type="transmembrane region" description="Helical" evidence="1">
    <location>
        <begin position="132"/>
        <end position="152"/>
    </location>
</feature>
<keyword evidence="1" id="KW-0472">Membrane</keyword>
<dbReference type="PANTHER" id="PTHR37816:SF1">
    <property type="entry name" value="TOXIN"/>
    <property type="match status" value="1"/>
</dbReference>
<sequence>MFAMLYVFWIMVLAFLGIVFYVVGSAVIGYFRHPYVDKNDPIDINSYDYIMIVGTAGSGKTTLTKTLVAEYPKFHHIELDNLRFEKQTWNILSHSNFGQNLKKELSNGESWICDGNFVNFHTKREMWQKVECIVWLDYGFWIVFLFAVYRTWHRISHKVPHCNGNIDTWSRVFFGDSYTSILRFIWQTHGQFKTKKIERWKVDEYTNPNVRWIRLQSPYHCQLWWQKCIASQKKNKTKK</sequence>
<evidence type="ECO:0000313" key="2">
    <source>
        <dbReference type="EMBL" id="ETO24054.1"/>
    </source>
</evidence>
<comment type="caution">
    <text evidence="2">The sequence shown here is derived from an EMBL/GenBank/DDBJ whole genome shotgun (WGS) entry which is preliminary data.</text>
</comment>
<dbReference type="PANTHER" id="PTHR37816">
    <property type="entry name" value="YALI0E33011P"/>
    <property type="match status" value="1"/>
</dbReference>
<dbReference type="InterPro" id="IPR052922">
    <property type="entry name" value="Cytidylate_Kinase-2"/>
</dbReference>
<dbReference type="SUPFAM" id="SSF52540">
    <property type="entry name" value="P-loop containing nucleoside triphosphate hydrolases"/>
    <property type="match status" value="1"/>
</dbReference>
<evidence type="ECO:0000256" key="1">
    <source>
        <dbReference type="SAM" id="Phobius"/>
    </source>
</evidence>
<name>X6NE83_RETFI</name>
<keyword evidence="1" id="KW-1133">Transmembrane helix</keyword>
<protein>
    <submittedName>
        <fullName evidence="2">Uncharacterized protein</fullName>
    </submittedName>
</protein>
<dbReference type="EMBL" id="ASPP01009481">
    <property type="protein sequence ID" value="ETO24054.1"/>
    <property type="molecule type" value="Genomic_DNA"/>
</dbReference>
<accession>X6NE83</accession>
<evidence type="ECO:0000313" key="3">
    <source>
        <dbReference type="Proteomes" id="UP000023152"/>
    </source>
</evidence>